<comment type="caution">
    <text evidence="3">The sequence shown here is derived from an EMBL/GenBank/DDBJ whole genome shotgun (WGS) entry which is preliminary data.</text>
</comment>
<sequence length="148" mass="14372">MEGGGRARWLAALLVSAAIMVVSFNGEAAMADGVQQPATATAGAGPDTSVLCVSKCGTCPTVCSTPPPPTSSSYGGIAPPATATPGSGGGGGSSSPSHSTSPPGQQSKGGHPSNYYYFFTAGAGRCAGPSVYALVLLVSVSLAATFFP</sequence>
<feature type="signal peptide" evidence="2">
    <location>
        <begin position="1"/>
        <end position="23"/>
    </location>
</feature>
<dbReference type="Proteomes" id="UP000324897">
    <property type="component" value="Unassembled WGS sequence"/>
</dbReference>
<keyword evidence="2" id="KW-0732">Signal</keyword>
<evidence type="ECO:0000256" key="2">
    <source>
        <dbReference type="SAM" id="SignalP"/>
    </source>
</evidence>
<dbReference type="EMBL" id="RWGY01000055">
    <property type="protein sequence ID" value="TVU04431.1"/>
    <property type="molecule type" value="Genomic_DNA"/>
</dbReference>
<evidence type="ECO:0000313" key="3">
    <source>
        <dbReference type="EMBL" id="TVU04431.1"/>
    </source>
</evidence>
<proteinExistence type="predicted"/>
<name>A0A5J9T0U3_9POAL</name>
<feature type="region of interest" description="Disordered" evidence="1">
    <location>
        <begin position="65"/>
        <end position="109"/>
    </location>
</feature>
<dbReference type="AlphaFoldDB" id="A0A5J9T0U3"/>
<organism evidence="3 4">
    <name type="scientific">Eragrostis curvula</name>
    <name type="common">weeping love grass</name>
    <dbReference type="NCBI Taxonomy" id="38414"/>
    <lineage>
        <taxon>Eukaryota</taxon>
        <taxon>Viridiplantae</taxon>
        <taxon>Streptophyta</taxon>
        <taxon>Embryophyta</taxon>
        <taxon>Tracheophyta</taxon>
        <taxon>Spermatophyta</taxon>
        <taxon>Magnoliopsida</taxon>
        <taxon>Liliopsida</taxon>
        <taxon>Poales</taxon>
        <taxon>Poaceae</taxon>
        <taxon>PACMAD clade</taxon>
        <taxon>Chloridoideae</taxon>
        <taxon>Eragrostideae</taxon>
        <taxon>Eragrostidinae</taxon>
        <taxon>Eragrostis</taxon>
    </lineage>
</organism>
<evidence type="ECO:0008006" key="5">
    <source>
        <dbReference type="Google" id="ProtNLM"/>
    </source>
</evidence>
<feature type="chain" id="PRO_5023815005" description="4Fe-4S ferredoxin-type domain-containing protein" evidence="2">
    <location>
        <begin position="24"/>
        <end position="148"/>
    </location>
</feature>
<feature type="compositionally biased region" description="Low complexity" evidence="1">
    <location>
        <begin position="71"/>
        <end position="85"/>
    </location>
</feature>
<dbReference type="OrthoDB" id="10623985at2759"/>
<keyword evidence="4" id="KW-1185">Reference proteome</keyword>
<dbReference type="Gramene" id="TVU04431">
    <property type="protein sequence ID" value="TVU04431"/>
    <property type="gene ID" value="EJB05_49990"/>
</dbReference>
<feature type="compositionally biased region" description="Low complexity" evidence="1">
    <location>
        <begin position="94"/>
        <end position="104"/>
    </location>
</feature>
<evidence type="ECO:0000256" key="1">
    <source>
        <dbReference type="SAM" id="MobiDB-lite"/>
    </source>
</evidence>
<evidence type="ECO:0000313" key="4">
    <source>
        <dbReference type="Proteomes" id="UP000324897"/>
    </source>
</evidence>
<gene>
    <name evidence="3" type="ORF">EJB05_49990</name>
</gene>
<protein>
    <recommendedName>
        <fullName evidence="5">4Fe-4S ferredoxin-type domain-containing protein</fullName>
    </recommendedName>
</protein>
<accession>A0A5J9T0U3</accession>
<reference evidence="3 4" key="1">
    <citation type="journal article" date="2019" name="Sci. Rep.">
        <title>A high-quality genome of Eragrostis curvula grass provides insights into Poaceae evolution and supports new strategies to enhance forage quality.</title>
        <authorList>
            <person name="Carballo J."/>
            <person name="Santos B.A.C.M."/>
            <person name="Zappacosta D."/>
            <person name="Garbus I."/>
            <person name="Selva J.P."/>
            <person name="Gallo C.A."/>
            <person name="Diaz A."/>
            <person name="Albertini E."/>
            <person name="Caccamo M."/>
            <person name="Echenique V."/>
        </authorList>
    </citation>
    <scope>NUCLEOTIDE SEQUENCE [LARGE SCALE GENOMIC DNA]</scope>
    <source>
        <strain evidence="4">cv. Victoria</strain>
        <tissue evidence="3">Leaf</tissue>
    </source>
</reference>
<feature type="non-terminal residue" evidence="3">
    <location>
        <position position="1"/>
    </location>
</feature>